<dbReference type="RefSeq" id="WP_331302252.1">
    <property type="nucleotide sequence ID" value="NZ_MLCA01000007.1"/>
</dbReference>
<evidence type="ECO:0000313" key="3">
    <source>
        <dbReference type="Proteomes" id="UP001355206"/>
    </source>
</evidence>
<protein>
    <submittedName>
        <fullName evidence="2">Nitrogen fixation protein FixH</fullName>
    </submittedName>
</protein>
<dbReference type="PIRSF" id="PIRSF011386">
    <property type="entry name" value="FixH"/>
    <property type="match status" value="1"/>
</dbReference>
<dbReference type="EMBL" id="MLCA01000007">
    <property type="protein sequence ID" value="MEE7491564.1"/>
    <property type="molecule type" value="Genomic_DNA"/>
</dbReference>
<keyword evidence="3" id="KW-1185">Reference proteome</keyword>
<keyword evidence="1" id="KW-0812">Transmembrane</keyword>
<accession>A0ABU7TP12</accession>
<gene>
    <name evidence="2" type="ORF">MOTC310_14260</name>
</gene>
<dbReference type="Proteomes" id="UP001355206">
    <property type="component" value="Unassembled WGS sequence"/>
</dbReference>
<keyword evidence="1" id="KW-0472">Membrane</keyword>
<evidence type="ECO:0000313" key="2">
    <source>
        <dbReference type="EMBL" id="MEE7491564.1"/>
    </source>
</evidence>
<dbReference type="InterPro" id="IPR008620">
    <property type="entry name" value="FixH"/>
</dbReference>
<dbReference type="Pfam" id="PF05751">
    <property type="entry name" value="FixH"/>
    <property type="match status" value="1"/>
</dbReference>
<sequence length="175" mass="19046">MNDTQTSLAPPRRGRAGIRLTGRTILAIFAAFFGTVACADAVLVGSALRTWSGLEEPSPYQASQRYNAELLRSRQQDALGWHLTASAARLPAAAASITVTLADDAGHPLRGRTIRARLERPTDKRKDRRADLAEVGAGTYAARAESVERGQWDLVVEVVEGDGVAFRRRHRVVLD</sequence>
<comment type="caution">
    <text evidence="2">The sequence shown here is derived from an EMBL/GenBank/DDBJ whole genome shotgun (WGS) entry which is preliminary data.</text>
</comment>
<dbReference type="InterPro" id="IPR018037">
    <property type="entry name" value="FixH_proteobacterial"/>
</dbReference>
<feature type="transmembrane region" description="Helical" evidence="1">
    <location>
        <begin position="25"/>
        <end position="48"/>
    </location>
</feature>
<reference evidence="2 3" key="1">
    <citation type="journal article" date="2012" name="Genet. Mol. Biol.">
        <title>Analysis of 16S rRNA and mxaF genes revealing insights into Methylobacterium niche-specific plant association.</title>
        <authorList>
            <person name="Dourado M.N."/>
            <person name="Andreote F.D."/>
            <person name="Dini-Andreote F."/>
            <person name="Conti R."/>
            <person name="Araujo J.M."/>
            <person name="Araujo W.L."/>
        </authorList>
    </citation>
    <scope>NUCLEOTIDE SEQUENCE [LARGE SCALE GENOMIC DNA]</scope>
    <source>
        <strain evidence="2 3">TC3-10</strain>
    </source>
</reference>
<organism evidence="2 3">
    <name type="scientific">Methylobacterium oryzae</name>
    <dbReference type="NCBI Taxonomy" id="334852"/>
    <lineage>
        <taxon>Bacteria</taxon>
        <taxon>Pseudomonadati</taxon>
        <taxon>Pseudomonadota</taxon>
        <taxon>Alphaproteobacteria</taxon>
        <taxon>Hyphomicrobiales</taxon>
        <taxon>Methylobacteriaceae</taxon>
        <taxon>Methylobacterium</taxon>
    </lineage>
</organism>
<name>A0ABU7TP12_9HYPH</name>
<proteinExistence type="predicted"/>
<evidence type="ECO:0000256" key="1">
    <source>
        <dbReference type="SAM" id="Phobius"/>
    </source>
</evidence>
<keyword evidence="1" id="KW-1133">Transmembrane helix</keyword>